<evidence type="ECO:0000313" key="3">
    <source>
        <dbReference type="EMBL" id="KAK1765770.1"/>
    </source>
</evidence>
<keyword evidence="4" id="KW-1185">Reference proteome</keyword>
<evidence type="ECO:0000256" key="1">
    <source>
        <dbReference type="ARBA" id="ARBA00006336"/>
    </source>
</evidence>
<dbReference type="AlphaFoldDB" id="A0AAJ0BWI5"/>
<feature type="domain" description="Isochorismatase-like" evidence="2">
    <location>
        <begin position="50"/>
        <end position="205"/>
    </location>
</feature>
<evidence type="ECO:0000259" key="2">
    <source>
        <dbReference type="Pfam" id="PF00857"/>
    </source>
</evidence>
<dbReference type="InterPro" id="IPR036380">
    <property type="entry name" value="Isochorismatase-like_sf"/>
</dbReference>
<organism evidence="3 4">
    <name type="scientific">Phialemonium atrogriseum</name>
    <dbReference type="NCBI Taxonomy" id="1093897"/>
    <lineage>
        <taxon>Eukaryota</taxon>
        <taxon>Fungi</taxon>
        <taxon>Dikarya</taxon>
        <taxon>Ascomycota</taxon>
        <taxon>Pezizomycotina</taxon>
        <taxon>Sordariomycetes</taxon>
        <taxon>Sordariomycetidae</taxon>
        <taxon>Cephalothecales</taxon>
        <taxon>Cephalothecaceae</taxon>
        <taxon>Phialemonium</taxon>
    </lineage>
</organism>
<dbReference type="SUPFAM" id="SSF52499">
    <property type="entry name" value="Isochorismatase-like hydrolases"/>
    <property type="match status" value="1"/>
</dbReference>
<accession>A0AAJ0BWI5</accession>
<dbReference type="EMBL" id="MU839014">
    <property type="protein sequence ID" value="KAK1765770.1"/>
    <property type="molecule type" value="Genomic_DNA"/>
</dbReference>
<gene>
    <name evidence="3" type="ORF">QBC33DRAFT_543915</name>
</gene>
<dbReference type="PANTHER" id="PTHR14119:SF3">
    <property type="entry name" value="ISOCHORISMATASE DOMAIN-CONTAINING PROTEIN 2"/>
    <property type="match status" value="1"/>
</dbReference>
<dbReference type="GeneID" id="85311595"/>
<dbReference type="RefSeq" id="XP_060281983.1">
    <property type="nucleotide sequence ID" value="XM_060428408.1"/>
</dbReference>
<dbReference type="PANTHER" id="PTHR14119">
    <property type="entry name" value="HYDROLASE"/>
    <property type="match status" value="1"/>
</dbReference>
<comment type="caution">
    <text evidence="3">The sequence shown here is derived from an EMBL/GenBank/DDBJ whole genome shotgun (WGS) entry which is preliminary data.</text>
</comment>
<comment type="similarity">
    <text evidence="1">Belongs to the isochorismatase family.</text>
</comment>
<reference evidence="3" key="1">
    <citation type="submission" date="2023-06" db="EMBL/GenBank/DDBJ databases">
        <title>Genome-scale phylogeny and comparative genomics of the fungal order Sordariales.</title>
        <authorList>
            <consortium name="Lawrence Berkeley National Laboratory"/>
            <person name="Hensen N."/>
            <person name="Bonometti L."/>
            <person name="Westerberg I."/>
            <person name="Brannstrom I.O."/>
            <person name="Guillou S."/>
            <person name="Cros-Aarteil S."/>
            <person name="Calhoun S."/>
            <person name="Haridas S."/>
            <person name="Kuo A."/>
            <person name="Mondo S."/>
            <person name="Pangilinan J."/>
            <person name="Riley R."/>
            <person name="Labutti K."/>
            <person name="Andreopoulos B."/>
            <person name="Lipzen A."/>
            <person name="Chen C."/>
            <person name="Yanf M."/>
            <person name="Daum C."/>
            <person name="Ng V."/>
            <person name="Clum A."/>
            <person name="Steindorff A."/>
            <person name="Ohm R."/>
            <person name="Martin F."/>
            <person name="Silar P."/>
            <person name="Natvig D."/>
            <person name="Lalanne C."/>
            <person name="Gautier V."/>
            <person name="Ament-Velasquez S.L."/>
            <person name="Kruys A."/>
            <person name="Hutchinson M.I."/>
            <person name="Powell A.J."/>
            <person name="Barry K."/>
            <person name="Miller A.N."/>
            <person name="Grigoriev I.V."/>
            <person name="Debuchy R."/>
            <person name="Gladieux P."/>
            <person name="Thoren M.H."/>
            <person name="Johannesson H."/>
        </authorList>
    </citation>
    <scope>NUCLEOTIDE SEQUENCE</scope>
    <source>
        <strain evidence="3">8032-3</strain>
    </source>
</reference>
<protein>
    <submittedName>
        <fullName evidence="3">Isochorismatase domain-containing protein</fullName>
    </submittedName>
</protein>
<dbReference type="InterPro" id="IPR050993">
    <property type="entry name" value="Isochorismatase_domain"/>
</dbReference>
<name>A0AAJ0BWI5_9PEZI</name>
<dbReference type="Proteomes" id="UP001244011">
    <property type="component" value="Unassembled WGS sequence"/>
</dbReference>
<proteinExistence type="inferred from homology"/>
<evidence type="ECO:0000313" key="4">
    <source>
        <dbReference type="Proteomes" id="UP001244011"/>
    </source>
</evidence>
<dbReference type="Gene3D" id="3.40.50.850">
    <property type="entry name" value="Isochorismatase-like"/>
    <property type="match status" value="1"/>
</dbReference>
<dbReference type="InterPro" id="IPR000868">
    <property type="entry name" value="Isochorismatase-like_dom"/>
</dbReference>
<dbReference type="Pfam" id="PF00857">
    <property type="entry name" value="Isochorismatase"/>
    <property type="match status" value="1"/>
</dbReference>
<sequence>MTIYRTLRPGFGCIGQLTPRRISPSFSTPRSVLYTTMAAERGPARRMQNTAIFVCDIQEKFRNAIYGFDNVVLTATKVLKAAKLLSIPIYVTTQNRARLGDTIPELRAHLPTSLVREDVDKTLFSMWTPAISRHFPRPGPSGPCSTIVIVGIESHICVTQTALDCLAAGHRVYVLADGVSSCNREEVAVALARLRAEGAVVATSEGWLYERLGDAAAPEFRGAVALVKESAADTRAALQGLLASKM</sequence>